<dbReference type="EMBL" id="CP050296">
    <property type="protein sequence ID" value="QND58224.1"/>
    <property type="molecule type" value="Genomic_DNA"/>
</dbReference>
<name>A0A7G6SUP2_9HYPH</name>
<accession>A0A7G6SUP2</accession>
<reference evidence="2" key="1">
    <citation type="journal article" date="2020" name="Mol. Plant Microbe">
        <title>Rhizobial microsymbionts of the narrowly endemic Oxytropis species growing in Kamchatka are characterized by significant genetic diversity and possess a set of genes that are associated with T3SS and T6SS secretion systems and can affect the development of symbiosis.</title>
        <authorList>
            <person name="Safronova V."/>
            <person name="Guro P."/>
            <person name="Sazanova A."/>
            <person name="Kuznetsova I."/>
            <person name="Belimov A."/>
            <person name="Yakubov V."/>
            <person name="Chirak E."/>
            <person name="Afonin A."/>
            <person name="Gogolev Y."/>
            <person name="Andronov E."/>
            <person name="Tikhonovich I."/>
        </authorList>
    </citation>
    <scope>NUCLEOTIDE SEQUENCE [LARGE SCALE GENOMIC DNA]</scope>
    <source>
        <strain evidence="2">583</strain>
    </source>
</reference>
<dbReference type="Proteomes" id="UP000515465">
    <property type="component" value="Chromosome"/>
</dbReference>
<organism evidence="1 2">
    <name type="scientific">Mesorhizobium huakuii</name>
    <dbReference type="NCBI Taxonomy" id="28104"/>
    <lineage>
        <taxon>Bacteria</taxon>
        <taxon>Pseudomonadati</taxon>
        <taxon>Pseudomonadota</taxon>
        <taxon>Alphaproteobacteria</taxon>
        <taxon>Hyphomicrobiales</taxon>
        <taxon>Phyllobacteriaceae</taxon>
        <taxon>Mesorhizobium</taxon>
    </lineage>
</organism>
<proteinExistence type="predicted"/>
<gene>
    <name evidence="1" type="ORF">HB778_17720</name>
</gene>
<dbReference type="AlphaFoldDB" id="A0A7G6SUP2"/>
<evidence type="ECO:0000313" key="2">
    <source>
        <dbReference type="Proteomes" id="UP000515465"/>
    </source>
</evidence>
<sequence>MTLAVKLAGMLKAAKSASVEVTEGLDALRAEISDLKAKRNQVESTPVPKQEALKRLDAFLAQLGERAERFFYAQVFTQREDYRPPAILPSNMGEVALGFAAPLLRERVAALISESYGTGDGPSTEAHRQIVTKLDADIFELELAEEALVRNAEAAGIEILRRADADPRAVLASDDSLPSL</sequence>
<evidence type="ECO:0000313" key="1">
    <source>
        <dbReference type="EMBL" id="QND58224.1"/>
    </source>
</evidence>
<protein>
    <submittedName>
        <fullName evidence="1">Uncharacterized protein</fullName>
    </submittedName>
</protein>
<dbReference type="RefSeq" id="WP_183455597.1">
    <property type="nucleotide sequence ID" value="NZ_CP050296.1"/>
</dbReference>